<dbReference type="GO" id="GO:0050660">
    <property type="term" value="F:flavin adenine dinucleotide binding"/>
    <property type="evidence" value="ECO:0007669"/>
    <property type="project" value="UniProtKB-UniRule"/>
</dbReference>
<evidence type="ECO:0000256" key="3">
    <source>
        <dbReference type="ARBA" id="ARBA00007653"/>
    </source>
</evidence>
<dbReference type="InterPro" id="IPR002218">
    <property type="entry name" value="MnmG-rel"/>
</dbReference>
<evidence type="ECO:0000313" key="13">
    <source>
        <dbReference type="EMBL" id="MBC8532059.1"/>
    </source>
</evidence>
<evidence type="ECO:0000256" key="2">
    <source>
        <dbReference type="ARBA" id="ARBA00003717"/>
    </source>
</evidence>
<keyword evidence="6 11" id="KW-0819">tRNA processing</keyword>
<evidence type="ECO:0000256" key="8">
    <source>
        <dbReference type="ARBA" id="ARBA00023027"/>
    </source>
</evidence>
<comment type="subcellular location">
    <subcellularLocation>
        <location evidence="11">Cytoplasm</location>
    </subcellularLocation>
</comment>
<dbReference type="InterPro" id="IPR040131">
    <property type="entry name" value="MnmG_N"/>
</dbReference>
<dbReference type="InterPro" id="IPR020595">
    <property type="entry name" value="MnmG-rel_CS"/>
</dbReference>
<sequence length="631" mass="70103">MNYIAGEYDVVVVGAGHAGCEAALASARMGLSTLLLTLNLDAVALMACNPSIGGTAKGHLVREVDALGGEMGKVIDKTFLQSRMLNTAKGPAVHSLRAQADKRRYQSEMRWTLENTDNLSLRMGECVDLQTENGRISAVVLDTGAVYRCKAAVLATGVYLKGKVIIGDFSAASGPSGFFPANGLTKAIQRLGFTILRFKTGTPPRVDGRTLDYGKMQPQYGDEPIVPFSYLSGALCRKQFPCYLTYTNERTHQIIRDNLHRSPLFSGTIQGVGPRYCPSIEDKVVRFADKPAHQLFIEPEGEMTHEMYVQGLSTSLPEDVQMEMLHTLPGLEHCRMIRPGYAIEYDCIDATLLTPALMAKKVPGLFAAGQINGSSGYEEAAGQGILAGINAALYVKGEEPFTLGRDEAYIGVLVDDLVTKGTAEPYRMMTSRAEYRLTLRQDNADLRLTEKSYRLGLASKERLRLMEEKRRRTAEEIERLKGTVIPPSTELMQLLEKKDAGTVKGGVTLYELMQRPRIAYRDVASFDPAGEGMPPEVEEAVDIEIRYAGYMERQRRDIERFRKMENKRLPEHMNYLNISGLRLEARQKLDRIRPQSFGQAMRISGVSPADITVLMIELERKRHGNNEEETS</sequence>
<accession>A0A926D622</accession>
<dbReference type="NCBIfam" id="TIGR00136">
    <property type="entry name" value="mnmG_gidA"/>
    <property type="match status" value="1"/>
</dbReference>
<evidence type="ECO:0000256" key="4">
    <source>
        <dbReference type="ARBA" id="ARBA00020461"/>
    </source>
</evidence>
<feature type="binding site" evidence="11">
    <location>
        <begin position="14"/>
        <end position="19"/>
    </location>
    <ligand>
        <name>FAD</name>
        <dbReference type="ChEBI" id="CHEBI:57692"/>
    </ligand>
</feature>
<dbReference type="PROSITE" id="PS01281">
    <property type="entry name" value="GIDA_2"/>
    <property type="match status" value="1"/>
</dbReference>
<feature type="domain" description="tRNA uridine 5-carboxymethylaminomethyl modification enzyme C-terminal subdomain" evidence="12">
    <location>
        <begin position="545"/>
        <end position="616"/>
    </location>
</feature>
<dbReference type="InterPro" id="IPR047001">
    <property type="entry name" value="MnmG_C_subdom"/>
</dbReference>
<dbReference type="HAMAP" id="MF_00129">
    <property type="entry name" value="MnmG_GidA"/>
    <property type="match status" value="1"/>
</dbReference>
<comment type="similarity">
    <text evidence="3 11">Belongs to the MnmG family.</text>
</comment>
<dbReference type="InterPro" id="IPR049312">
    <property type="entry name" value="GIDA_C_N"/>
</dbReference>
<evidence type="ECO:0000259" key="12">
    <source>
        <dbReference type="SMART" id="SM01228"/>
    </source>
</evidence>
<keyword evidence="7 11" id="KW-0274">FAD</keyword>
<dbReference type="PANTHER" id="PTHR11806">
    <property type="entry name" value="GLUCOSE INHIBITED DIVISION PROTEIN A"/>
    <property type="match status" value="1"/>
</dbReference>
<comment type="cofactor">
    <cofactor evidence="1 11">
        <name>FAD</name>
        <dbReference type="ChEBI" id="CHEBI:57692"/>
    </cofactor>
</comment>
<dbReference type="PANTHER" id="PTHR11806:SF0">
    <property type="entry name" value="PROTEIN MTO1 HOMOLOG, MITOCHONDRIAL"/>
    <property type="match status" value="1"/>
</dbReference>
<keyword evidence="14" id="KW-1185">Reference proteome</keyword>
<dbReference type="InterPro" id="IPR044920">
    <property type="entry name" value="MnmG_C_subdom_sf"/>
</dbReference>
<dbReference type="RefSeq" id="WP_249317079.1">
    <property type="nucleotide sequence ID" value="NZ_JACRSR010000004.1"/>
</dbReference>
<reference evidence="13" key="1">
    <citation type="submission" date="2020-08" db="EMBL/GenBank/DDBJ databases">
        <title>Genome public.</title>
        <authorList>
            <person name="Liu C."/>
            <person name="Sun Q."/>
        </authorList>
    </citation>
    <scope>NUCLEOTIDE SEQUENCE</scope>
    <source>
        <strain evidence="13">NSJ-53</strain>
    </source>
</reference>
<feature type="binding site" evidence="11">
    <location>
        <begin position="273"/>
        <end position="287"/>
    </location>
    <ligand>
        <name>NAD(+)</name>
        <dbReference type="ChEBI" id="CHEBI:57540"/>
    </ligand>
</feature>
<comment type="subunit">
    <text evidence="9 11">Homodimer. Heterotetramer of two MnmE and two MnmG subunits.</text>
</comment>
<evidence type="ECO:0000256" key="6">
    <source>
        <dbReference type="ARBA" id="ARBA00022694"/>
    </source>
</evidence>
<keyword evidence="11" id="KW-0963">Cytoplasm</keyword>
<evidence type="ECO:0000256" key="7">
    <source>
        <dbReference type="ARBA" id="ARBA00022827"/>
    </source>
</evidence>
<evidence type="ECO:0000256" key="9">
    <source>
        <dbReference type="ARBA" id="ARBA00025948"/>
    </source>
</evidence>
<dbReference type="Gene3D" id="1.10.150.570">
    <property type="entry name" value="GidA associated domain, C-terminal subdomain"/>
    <property type="match status" value="1"/>
</dbReference>
<dbReference type="PRINTS" id="PR00411">
    <property type="entry name" value="PNDRDTASEI"/>
</dbReference>
<dbReference type="InterPro" id="IPR004416">
    <property type="entry name" value="MnmG"/>
</dbReference>
<dbReference type="PRINTS" id="PR00368">
    <property type="entry name" value="FADPNR"/>
</dbReference>
<evidence type="ECO:0000256" key="11">
    <source>
        <dbReference type="HAMAP-Rule" id="MF_00129"/>
    </source>
</evidence>
<proteinExistence type="inferred from homology"/>
<dbReference type="AlphaFoldDB" id="A0A926D622"/>
<dbReference type="Pfam" id="PF21680">
    <property type="entry name" value="GIDA_C_1st"/>
    <property type="match status" value="1"/>
</dbReference>
<dbReference type="SMART" id="SM01228">
    <property type="entry name" value="GIDA_assoc_3"/>
    <property type="match status" value="1"/>
</dbReference>
<dbReference type="InterPro" id="IPR026904">
    <property type="entry name" value="MnmG_C"/>
</dbReference>
<comment type="caution">
    <text evidence="11">Lacks conserved residue(s) required for the propagation of feature annotation.</text>
</comment>
<protein>
    <recommendedName>
        <fullName evidence="4 11">tRNA uridine 5-carboxymethylaminomethyl modification enzyme MnmG</fullName>
    </recommendedName>
    <alternativeName>
        <fullName evidence="10 11">Glucose-inhibited division protein A</fullName>
    </alternativeName>
</protein>
<evidence type="ECO:0000256" key="5">
    <source>
        <dbReference type="ARBA" id="ARBA00022630"/>
    </source>
</evidence>
<dbReference type="Gene3D" id="3.50.50.60">
    <property type="entry name" value="FAD/NAD(P)-binding domain"/>
    <property type="match status" value="2"/>
</dbReference>
<name>A0A926D622_9FIRM</name>
<dbReference type="SUPFAM" id="SSF51905">
    <property type="entry name" value="FAD/NAD(P)-binding domain"/>
    <property type="match status" value="1"/>
</dbReference>
<evidence type="ECO:0000313" key="14">
    <source>
        <dbReference type="Proteomes" id="UP000623172"/>
    </source>
</evidence>
<dbReference type="GO" id="GO:0005829">
    <property type="term" value="C:cytosol"/>
    <property type="evidence" value="ECO:0007669"/>
    <property type="project" value="TreeGrafter"/>
</dbReference>
<dbReference type="FunFam" id="1.10.150.570:FF:000001">
    <property type="entry name" value="tRNA uridine 5-carboxymethylaminomethyl modification enzyme MnmG"/>
    <property type="match status" value="1"/>
</dbReference>
<dbReference type="PROSITE" id="PS01280">
    <property type="entry name" value="GIDA_1"/>
    <property type="match status" value="1"/>
</dbReference>
<gene>
    <name evidence="11 13" type="primary">mnmG</name>
    <name evidence="11" type="synonym">gidA</name>
    <name evidence="13" type="ORF">H8696_09390</name>
</gene>
<keyword evidence="8 11" id="KW-0520">NAD</keyword>
<dbReference type="Pfam" id="PF01134">
    <property type="entry name" value="GIDA"/>
    <property type="match status" value="1"/>
</dbReference>
<dbReference type="EMBL" id="JACRSR010000004">
    <property type="protein sequence ID" value="MBC8532059.1"/>
    <property type="molecule type" value="Genomic_DNA"/>
</dbReference>
<comment type="caution">
    <text evidence="13">The sequence shown here is derived from an EMBL/GenBank/DDBJ whole genome shotgun (WGS) entry which is preliminary data.</text>
</comment>
<dbReference type="FunFam" id="3.50.50.60:FF:000002">
    <property type="entry name" value="tRNA uridine 5-carboxymethylaminomethyl modification enzyme MnmG"/>
    <property type="match status" value="1"/>
</dbReference>
<evidence type="ECO:0000256" key="10">
    <source>
        <dbReference type="ARBA" id="ARBA00031800"/>
    </source>
</evidence>
<comment type="function">
    <text evidence="2 11">NAD-binding protein involved in the addition of a carboxymethylaminomethyl (cmnm) group at the wobble position (U34) of certain tRNAs, forming tRNA-cmnm(5)s(2)U34.</text>
</comment>
<dbReference type="Gene3D" id="1.10.10.1800">
    <property type="entry name" value="tRNA uridine 5-carboxymethylaminomethyl modification enzyme MnmG/GidA"/>
    <property type="match status" value="1"/>
</dbReference>
<dbReference type="GO" id="GO:0002098">
    <property type="term" value="P:tRNA wobble uridine modification"/>
    <property type="evidence" value="ECO:0007669"/>
    <property type="project" value="InterPro"/>
</dbReference>
<dbReference type="Proteomes" id="UP000623172">
    <property type="component" value="Unassembled WGS sequence"/>
</dbReference>
<dbReference type="InterPro" id="IPR036188">
    <property type="entry name" value="FAD/NAD-bd_sf"/>
</dbReference>
<dbReference type="Pfam" id="PF13932">
    <property type="entry name" value="SAM_GIDA_C"/>
    <property type="match status" value="1"/>
</dbReference>
<organism evidence="13 14">
    <name type="scientific">Gehongia tenuis</name>
    <dbReference type="NCBI Taxonomy" id="2763655"/>
    <lineage>
        <taxon>Bacteria</taxon>
        <taxon>Bacillati</taxon>
        <taxon>Bacillota</taxon>
        <taxon>Clostridia</taxon>
        <taxon>Christensenellales</taxon>
        <taxon>Christensenellaceae</taxon>
        <taxon>Gehongia</taxon>
    </lineage>
</organism>
<keyword evidence="5 11" id="KW-0285">Flavoprotein</keyword>
<dbReference type="GO" id="GO:0030488">
    <property type="term" value="P:tRNA methylation"/>
    <property type="evidence" value="ECO:0007669"/>
    <property type="project" value="TreeGrafter"/>
</dbReference>
<evidence type="ECO:0000256" key="1">
    <source>
        <dbReference type="ARBA" id="ARBA00001974"/>
    </source>
</evidence>